<evidence type="ECO:0000313" key="3">
    <source>
        <dbReference type="Proteomes" id="UP000070700"/>
    </source>
</evidence>
<protein>
    <submittedName>
        <fullName evidence="2">Uncharacterized protein</fullName>
    </submittedName>
</protein>
<reference evidence="2 3" key="1">
    <citation type="submission" date="2015-10" db="EMBL/GenBank/DDBJ databases">
        <title>Full genome of DAOMC 229536 Phialocephala scopiformis, a fungal endophyte of spruce producing the potent anti-insectan compound rugulosin.</title>
        <authorList>
            <consortium name="DOE Joint Genome Institute"/>
            <person name="Walker A.K."/>
            <person name="Frasz S.L."/>
            <person name="Seifert K.A."/>
            <person name="Miller J.D."/>
            <person name="Mondo S.J."/>
            <person name="Labutti K."/>
            <person name="Lipzen A."/>
            <person name="Dockter R."/>
            <person name="Kennedy M."/>
            <person name="Grigoriev I.V."/>
            <person name="Spatafora J.W."/>
        </authorList>
    </citation>
    <scope>NUCLEOTIDE SEQUENCE [LARGE SCALE GENOMIC DNA]</scope>
    <source>
        <strain evidence="2 3">CBS 120377</strain>
    </source>
</reference>
<dbReference type="KEGG" id="psco:LY89DRAFT_728315"/>
<dbReference type="InParanoid" id="A0A194XU70"/>
<proteinExistence type="predicted"/>
<evidence type="ECO:0000256" key="1">
    <source>
        <dbReference type="SAM" id="MobiDB-lite"/>
    </source>
</evidence>
<accession>A0A194XU70</accession>
<organism evidence="2 3">
    <name type="scientific">Mollisia scopiformis</name>
    <name type="common">Conifer needle endophyte fungus</name>
    <name type="synonym">Phialocephala scopiformis</name>
    <dbReference type="NCBI Taxonomy" id="149040"/>
    <lineage>
        <taxon>Eukaryota</taxon>
        <taxon>Fungi</taxon>
        <taxon>Dikarya</taxon>
        <taxon>Ascomycota</taxon>
        <taxon>Pezizomycotina</taxon>
        <taxon>Leotiomycetes</taxon>
        <taxon>Helotiales</taxon>
        <taxon>Mollisiaceae</taxon>
        <taxon>Mollisia</taxon>
    </lineage>
</organism>
<dbReference type="RefSeq" id="XP_018077939.1">
    <property type="nucleotide sequence ID" value="XM_018219255.1"/>
</dbReference>
<dbReference type="EMBL" id="KQ947405">
    <property type="protein sequence ID" value="KUJ23584.1"/>
    <property type="molecule type" value="Genomic_DNA"/>
</dbReference>
<dbReference type="GeneID" id="28828981"/>
<keyword evidence="3" id="KW-1185">Reference proteome</keyword>
<name>A0A194XU70_MOLSC</name>
<evidence type="ECO:0000313" key="2">
    <source>
        <dbReference type="EMBL" id="KUJ23584.1"/>
    </source>
</evidence>
<feature type="region of interest" description="Disordered" evidence="1">
    <location>
        <begin position="1"/>
        <end position="23"/>
    </location>
</feature>
<dbReference type="AlphaFoldDB" id="A0A194XU70"/>
<sequence length="240" mass="27088">MASERQVTADKKAELREGRSERKKALKALKADVAAGRASSLNSAASIAAPPKEHPKQHYHVKKKRYIRKWQKQVFKSWRPEAWSGEATYRRWVREQERVTEAPAAFELDGEDGWEAGDGWDDHEFEVETDVEDELVCYEEEVECIIEVDEDGKEICVIEAPGEDDVVISLSHGGIVKEFCSPVKSGGEWTVDLAVCQQQDDHISCGLAVLRAVETLRWGVHSTVWNCPRVLEVKISPHAH</sequence>
<gene>
    <name evidence="2" type="ORF">LY89DRAFT_728315</name>
</gene>
<dbReference type="Proteomes" id="UP000070700">
    <property type="component" value="Unassembled WGS sequence"/>
</dbReference>
<feature type="compositionally biased region" description="Basic and acidic residues" evidence="1">
    <location>
        <begin position="7"/>
        <end position="20"/>
    </location>
</feature>